<keyword evidence="3" id="KW-1185">Reference proteome</keyword>
<name>A0A550J8W4_9BACT</name>
<gene>
    <name evidence="2" type="ORF">FL622_13405</name>
</gene>
<feature type="coiled-coil region" evidence="1">
    <location>
        <begin position="85"/>
        <end position="112"/>
    </location>
</feature>
<dbReference type="Proteomes" id="UP000317155">
    <property type="component" value="Unassembled WGS sequence"/>
</dbReference>
<accession>A0A550J8W4</accession>
<dbReference type="AlphaFoldDB" id="A0A550J8W4"/>
<evidence type="ECO:0000256" key="1">
    <source>
        <dbReference type="SAM" id="Coils"/>
    </source>
</evidence>
<dbReference type="RefSeq" id="WP_092053676.1">
    <property type="nucleotide sequence ID" value="NZ_FOJJ01000002.1"/>
</dbReference>
<keyword evidence="1" id="KW-0175">Coiled coil</keyword>
<proteinExistence type="predicted"/>
<evidence type="ECO:0000313" key="2">
    <source>
        <dbReference type="EMBL" id="TRO79532.1"/>
    </source>
</evidence>
<comment type="caution">
    <text evidence="2">The sequence shown here is derived from an EMBL/GenBank/DDBJ whole genome shotgun (WGS) entry which is preliminary data.</text>
</comment>
<reference evidence="2 3" key="1">
    <citation type="submission" date="2019-07" db="EMBL/GenBank/DDBJ databases">
        <title>Insights of Desulfuromonas acetexigens electromicrobiology.</title>
        <authorList>
            <person name="Katuri K."/>
            <person name="Sapireddy V."/>
            <person name="Shaw D.R."/>
            <person name="Saikaly P."/>
        </authorList>
    </citation>
    <scope>NUCLEOTIDE SEQUENCE [LARGE SCALE GENOMIC DNA]</scope>
    <source>
        <strain evidence="2 3">2873</strain>
    </source>
</reference>
<dbReference type="EMBL" id="VJVV01000010">
    <property type="protein sequence ID" value="TRO79532.1"/>
    <property type="molecule type" value="Genomic_DNA"/>
</dbReference>
<evidence type="ECO:0000313" key="3">
    <source>
        <dbReference type="Proteomes" id="UP000317155"/>
    </source>
</evidence>
<organism evidence="2 3">
    <name type="scientific">Trichloromonas acetexigens</name>
    <dbReference type="NCBI Taxonomy" id="38815"/>
    <lineage>
        <taxon>Bacteria</taxon>
        <taxon>Pseudomonadati</taxon>
        <taxon>Thermodesulfobacteriota</taxon>
        <taxon>Desulfuromonadia</taxon>
        <taxon>Desulfuromonadales</taxon>
        <taxon>Trichloromonadaceae</taxon>
        <taxon>Trichloromonas</taxon>
    </lineage>
</organism>
<protein>
    <submittedName>
        <fullName evidence="2">Uncharacterized protein</fullName>
    </submittedName>
</protein>
<sequence length="125" mass="14022">MQEENEPKTEKKSNIEEMWNTALKTTQDTVKSLVRPATCYVQAAQKKIELTILSRKIAMAQSDLGKRIDQARDNQVANVFEDAEVKAALETLDPLKKTAAKLKEEIDNLQNQVCPAPPEDNEPKA</sequence>